<name>A0A7W0HS50_9ACTN</name>
<evidence type="ECO:0000256" key="1">
    <source>
        <dbReference type="SAM" id="SignalP"/>
    </source>
</evidence>
<dbReference type="AlphaFoldDB" id="A0A7W0HS50"/>
<comment type="caution">
    <text evidence="2">The sequence shown here is derived from an EMBL/GenBank/DDBJ whole genome shotgun (WGS) entry which is preliminary data.</text>
</comment>
<dbReference type="RefSeq" id="WP_181612440.1">
    <property type="nucleotide sequence ID" value="NZ_BAABAM010000005.1"/>
</dbReference>
<feature type="signal peptide" evidence="1">
    <location>
        <begin position="1"/>
        <end position="22"/>
    </location>
</feature>
<proteinExistence type="predicted"/>
<dbReference type="Proteomes" id="UP000530928">
    <property type="component" value="Unassembled WGS sequence"/>
</dbReference>
<organism evidence="2 3">
    <name type="scientific">Nonomuraea soli</name>
    <dbReference type="NCBI Taxonomy" id="1032476"/>
    <lineage>
        <taxon>Bacteria</taxon>
        <taxon>Bacillati</taxon>
        <taxon>Actinomycetota</taxon>
        <taxon>Actinomycetes</taxon>
        <taxon>Streptosporangiales</taxon>
        <taxon>Streptosporangiaceae</taxon>
        <taxon>Nonomuraea</taxon>
    </lineage>
</organism>
<evidence type="ECO:0008006" key="4">
    <source>
        <dbReference type="Google" id="ProtNLM"/>
    </source>
</evidence>
<keyword evidence="1" id="KW-0732">Signal</keyword>
<dbReference type="EMBL" id="JACDUR010000005">
    <property type="protein sequence ID" value="MBA2893650.1"/>
    <property type="molecule type" value="Genomic_DNA"/>
</dbReference>
<gene>
    <name evidence="2" type="ORF">HNR30_005011</name>
</gene>
<keyword evidence="3" id="KW-1185">Reference proteome</keyword>
<feature type="chain" id="PRO_5030584492" description="Secreted protein" evidence="1">
    <location>
        <begin position="23"/>
        <end position="133"/>
    </location>
</feature>
<evidence type="ECO:0000313" key="3">
    <source>
        <dbReference type="Proteomes" id="UP000530928"/>
    </source>
</evidence>
<accession>A0A7W0HS50</accession>
<reference evidence="2 3" key="1">
    <citation type="submission" date="2020-07" db="EMBL/GenBank/DDBJ databases">
        <title>Genomic Encyclopedia of Type Strains, Phase IV (KMG-IV): sequencing the most valuable type-strain genomes for metagenomic binning, comparative biology and taxonomic classification.</title>
        <authorList>
            <person name="Goeker M."/>
        </authorList>
    </citation>
    <scope>NUCLEOTIDE SEQUENCE [LARGE SCALE GENOMIC DNA]</scope>
    <source>
        <strain evidence="2 3">DSM 45533</strain>
    </source>
</reference>
<protein>
    <recommendedName>
        <fullName evidence="4">Secreted protein</fullName>
    </recommendedName>
</protein>
<sequence>MRMLALAAAVALPLLAAAPAHADPAIWKWRKLHSADAKASAWGEVAISQHGFVVYGNVADTRGKGCAWAVLKAQSATNGKWKSHGFYYCKPGVGTFRKDYGAVLQIRVQVCRGTATRPTGSCSRWKTIYTQGG</sequence>
<evidence type="ECO:0000313" key="2">
    <source>
        <dbReference type="EMBL" id="MBA2893650.1"/>
    </source>
</evidence>